<accession>G2ZVX1</accession>
<dbReference type="AlphaFoldDB" id="G2ZVX1"/>
<reference evidence="1" key="1">
    <citation type="journal article" date="2011" name="PLoS ONE">
        <title>Ralstonia syzygii, the Blood Disease Bacterium and some Asian R. solanacearum strains form a single genomic species despite divergent lifestyles.</title>
        <authorList>
            <person name="Remenant B."/>
            <person name="de Cambiaire J.C."/>
            <person name="Cellier G."/>
            <person name="Jacobs J.M."/>
            <person name="Mangenot S."/>
            <person name="Barbe V."/>
            <person name="Lajus A."/>
            <person name="Vallenet D."/>
            <person name="Medigue C."/>
            <person name="Fegan M."/>
            <person name="Allen C."/>
            <person name="Prior P."/>
        </authorList>
    </citation>
    <scope>NUCLEOTIDE SEQUENCE</scope>
    <source>
        <strain evidence="1">R229</strain>
    </source>
</reference>
<dbReference type="EMBL" id="FR854082">
    <property type="protein sequence ID" value="CCA83252.1"/>
    <property type="molecule type" value="Genomic_DNA"/>
</dbReference>
<gene>
    <name evidence="1" type="ORF">BDB_mp60418</name>
</gene>
<organism evidence="1">
    <name type="scientific">blood disease bacterium R229</name>
    <dbReference type="NCBI Taxonomy" id="741978"/>
    <lineage>
        <taxon>Bacteria</taxon>
        <taxon>Pseudomonadati</taxon>
        <taxon>Pseudomonadota</taxon>
        <taxon>Betaproteobacteria</taxon>
        <taxon>Burkholderiales</taxon>
        <taxon>Burkholderiaceae</taxon>
        <taxon>Ralstonia</taxon>
        <taxon>Ralstonia solanacearum species complex</taxon>
    </lineage>
</organism>
<reference evidence="1" key="2">
    <citation type="submission" date="2011-04" db="EMBL/GenBank/DDBJ databases">
        <authorList>
            <person name="Genoscope - CEA"/>
        </authorList>
    </citation>
    <scope>NUCLEOTIDE SEQUENCE</scope>
    <source>
        <strain evidence="1">R229</strain>
    </source>
</reference>
<protein>
    <submittedName>
        <fullName evidence="1">Uncharacterized protein</fullName>
    </submittedName>
</protein>
<name>G2ZVX1_9RALS</name>
<proteinExistence type="predicted"/>
<sequence>MKRSDITDEQVVAACRAYHKQGLPFSLDRLIESTGAPEKVAYAAMGRACARGLIDYGVSLRSAWPTD</sequence>
<evidence type="ECO:0000313" key="1">
    <source>
        <dbReference type="EMBL" id="CCA83252.1"/>
    </source>
</evidence>